<feature type="transmembrane region" description="Helical" evidence="1">
    <location>
        <begin position="6"/>
        <end position="30"/>
    </location>
</feature>
<dbReference type="RefSeq" id="WP_019618076.1">
    <property type="nucleotide sequence ID" value="NZ_JBHUNE010000003.1"/>
</dbReference>
<feature type="transmembrane region" description="Helical" evidence="1">
    <location>
        <begin position="117"/>
        <end position="140"/>
    </location>
</feature>
<organism evidence="2 3">
    <name type="scientific">Gulosibacter faecalis</name>
    <dbReference type="NCBI Taxonomy" id="272240"/>
    <lineage>
        <taxon>Bacteria</taxon>
        <taxon>Bacillati</taxon>
        <taxon>Actinomycetota</taxon>
        <taxon>Actinomycetes</taxon>
        <taxon>Micrococcales</taxon>
        <taxon>Microbacteriaceae</taxon>
        <taxon>Gulosibacter</taxon>
    </lineage>
</organism>
<evidence type="ECO:0000313" key="3">
    <source>
        <dbReference type="Proteomes" id="UP001597492"/>
    </source>
</evidence>
<protein>
    <submittedName>
        <fullName evidence="2">Uncharacterized protein</fullName>
    </submittedName>
</protein>
<name>A0ABW5UV55_9MICO</name>
<evidence type="ECO:0000256" key="1">
    <source>
        <dbReference type="SAM" id="Phobius"/>
    </source>
</evidence>
<evidence type="ECO:0000313" key="2">
    <source>
        <dbReference type="EMBL" id="MFD2757532.1"/>
    </source>
</evidence>
<keyword evidence="1" id="KW-1133">Transmembrane helix</keyword>
<proteinExistence type="predicted"/>
<keyword evidence="1" id="KW-0812">Transmembrane</keyword>
<reference evidence="3" key="1">
    <citation type="journal article" date="2019" name="Int. J. Syst. Evol. Microbiol.">
        <title>The Global Catalogue of Microorganisms (GCM) 10K type strain sequencing project: providing services to taxonomists for standard genome sequencing and annotation.</title>
        <authorList>
            <consortium name="The Broad Institute Genomics Platform"/>
            <consortium name="The Broad Institute Genome Sequencing Center for Infectious Disease"/>
            <person name="Wu L."/>
            <person name="Ma J."/>
        </authorList>
    </citation>
    <scope>NUCLEOTIDE SEQUENCE [LARGE SCALE GENOMIC DNA]</scope>
    <source>
        <strain evidence="3">TISTR 1514</strain>
    </source>
</reference>
<keyword evidence="1" id="KW-0472">Membrane</keyword>
<dbReference type="Proteomes" id="UP001597492">
    <property type="component" value="Unassembled WGS sequence"/>
</dbReference>
<sequence length="141" mass="15458">MSGLDLLAATVLVLLFVTVLLGLSSLTRWLRHRTAEFPRRRVTAHVALQLASIALWVLFLVNDSLLIAWLTFVTITIGQTFGDRLMFASYRARRQVSGPLNYGAVARDVLGFSRPVAALHAIIGAAAYFTMLVTCILASVQ</sequence>
<accession>A0ABW5UV55</accession>
<dbReference type="EMBL" id="JBHUNE010000003">
    <property type="protein sequence ID" value="MFD2757532.1"/>
    <property type="molecule type" value="Genomic_DNA"/>
</dbReference>
<comment type="caution">
    <text evidence="2">The sequence shown here is derived from an EMBL/GenBank/DDBJ whole genome shotgun (WGS) entry which is preliminary data.</text>
</comment>
<gene>
    <name evidence="2" type="ORF">ACFSW7_03950</name>
</gene>
<keyword evidence="3" id="KW-1185">Reference proteome</keyword>